<sequence length="261" mass="29401">MLPMMHKFSRATGFTLFVFAFLLLKYSKKSIKYYFIITFLLLIGYHLGSVGLNQRGFYHPGIKNYVEALFSSDNTKNDPKEKIFGLLSPELNPVDASAPFSRRVEEKTMRHVSLQNPLQTLLHFILHINPIPSGLLDPGKIGEDLASYMKTFGHTGLTAPALSDIFYAFSYFGLFPVFLLGVSYGYFSRYAIRNPSLAGEFAVLLCMISIGVGLHSGIRAQTRPVLYAFLLIWIANNLLKKTTFFTNRSGLKHPNTINKIN</sequence>
<feature type="transmembrane region" description="Helical" evidence="1">
    <location>
        <begin position="165"/>
        <end position="187"/>
    </location>
</feature>
<keyword evidence="1" id="KW-0472">Membrane</keyword>
<evidence type="ECO:0000256" key="1">
    <source>
        <dbReference type="SAM" id="Phobius"/>
    </source>
</evidence>
<dbReference type="EMBL" id="AP024086">
    <property type="protein sequence ID" value="BCL60452.1"/>
    <property type="molecule type" value="Genomic_DNA"/>
</dbReference>
<feature type="transmembrane region" description="Helical" evidence="1">
    <location>
        <begin position="199"/>
        <end position="218"/>
    </location>
</feature>
<dbReference type="KEGG" id="dbk:DGMP_11450"/>
<feature type="transmembrane region" description="Helical" evidence="1">
    <location>
        <begin position="224"/>
        <end position="239"/>
    </location>
</feature>
<evidence type="ECO:0000313" key="2">
    <source>
        <dbReference type="EMBL" id="BCL60452.1"/>
    </source>
</evidence>
<name>A0A8D5FV53_9BACT</name>
<organism evidence="2 3">
    <name type="scientific">Desulfomarina profundi</name>
    <dbReference type="NCBI Taxonomy" id="2772557"/>
    <lineage>
        <taxon>Bacteria</taxon>
        <taxon>Pseudomonadati</taxon>
        <taxon>Thermodesulfobacteriota</taxon>
        <taxon>Desulfobulbia</taxon>
        <taxon>Desulfobulbales</taxon>
        <taxon>Desulfobulbaceae</taxon>
        <taxon>Desulfomarina</taxon>
    </lineage>
</organism>
<proteinExistence type="predicted"/>
<dbReference type="AlphaFoldDB" id="A0A8D5FV53"/>
<evidence type="ECO:0000313" key="3">
    <source>
        <dbReference type="Proteomes" id="UP000826725"/>
    </source>
</evidence>
<protein>
    <submittedName>
        <fullName evidence="2">Uncharacterized protein</fullName>
    </submittedName>
</protein>
<reference evidence="2" key="1">
    <citation type="submission" date="2020-09" db="EMBL/GenBank/DDBJ databases">
        <title>Desulfogranum mesoprofundum gen. nov., sp. nov., a novel mesophilic, sulfate-reducing chemolithoautotroph isolated from a deep-sea hydrothermal vent chimney in the Suiyo Seamount.</title>
        <authorList>
            <person name="Hashimoto Y."/>
            <person name="Nakagawa S."/>
        </authorList>
    </citation>
    <scope>NUCLEOTIDE SEQUENCE</scope>
    <source>
        <strain evidence="2">KT2</strain>
    </source>
</reference>
<accession>A0A8D5FV53</accession>
<feature type="transmembrane region" description="Helical" evidence="1">
    <location>
        <begin position="6"/>
        <end position="24"/>
    </location>
</feature>
<dbReference type="Proteomes" id="UP000826725">
    <property type="component" value="Chromosome"/>
</dbReference>
<feature type="transmembrane region" description="Helical" evidence="1">
    <location>
        <begin position="31"/>
        <end position="48"/>
    </location>
</feature>
<keyword evidence="1" id="KW-1133">Transmembrane helix</keyword>
<gene>
    <name evidence="2" type="ORF">DGMP_11450</name>
</gene>
<keyword evidence="3" id="KW-1185">Reference proteome</keyword>
<keyword evidence="1" id="KW-0812">Transmembrane</keyword>